<accession>A0A0M9DLJ5</accession>
<dbReference type="AlphaFoldDB" id="A0A0M9DLJ5"/>
<keyword evidence="1" id="KW-0812">Transmembrane</keyword>
<keyword evidence="1" id="KW-0472">Membrane</keyword>
<keyword evidence="1" id="KW-1133">Transmembrane helix</keyword>
<gene>
    <name evidence="2" type="ORF">ADM90_07235</name>
</gene>
<dbReference type="PATRIC" id="fig|33935.3.peg.892"/>
<evidence type="ECO:0000313" key="2">
    <source>
        <dbReference type="EMBL" id="KOY83083.1"/>
    </source>
</evidence>
<name>A0A0M9DLJ5_9BACI</name>
<dbReference type="OrthoDB" id="9826553at2"/>
<reference evidence="2 3" key="1">
    <citation type="submission" date="2015-07" db="EMBL/GenBank/DDBJ databases">
        <title>Genome sequencing project for genomic taxonomy and phylogenomics of Bacillus-like bacteria.</title>
        <authorList>
            <person name="Liu B."/>
            <person name="Wang J."/>
            <person name="Zhu Y."/>
            <person name="Liu G."/>
            <person name="Chen Q."/>
            <person name="Chen Z."/>
            <person name="Che J."/>
            <person name="Ge C."/>
            <person name="Shi H."/>
            <person name="Pan Z."/>
            <person name="Liu X."/>
        </authorList>
    </citation>
    <scope>NUCLEOTIDE SEQUENCE [LARGE SCALE GENOMIC DNA]</scope>
    <source>
        <strain evidence="2 3">DSM 54</strain>
    </source>
</reference>
<dbReference type="Proteomes" id="UP000037977">
    <property type="component" value="Unassembled WGS sequence"/>
</dbReference>
<proteinExistence type="predicted"/>
<comment type="caution">
    <text evidence="2">The sequence shown here is derived from an EMBL/GenBank/DDBJ whole genome shotgun (WGS) entry which is preliminary data.</text>
</comment>
<dbReference type="RefSeq" id="WP_053994329.1">
    <property type="nucleotide sequence ID" value="NZ_CP065643.1"/>
</dbReference>
<sequence>MSLFVLNSSSSIKEKGIDELISFIETNDLEWIYIIILLVYGLSITISWFLGTKKNRVEIEKLKLENSSLKIDITEKCKTTRKIYYEKSENIQVLLRLMIHYMQETDVERAKETREDLKQTLTIELVPSFIDYLEMYELNYEGNSYKRKDFVENEAMKFLETMKKIGDAINHPNILTRMNKPSFKFTWASLSPVITFVDKNTKFYKIPTKKNFNVTLAELDIVDLKFFGYYRGEKR</sequence>
<evidence type="ECO:0000256" key="1">
    <source>
        <dbReference type="SAM" id="Phobius"/>
    </source>
</evidence>
<organism evidence="2 3">
    <name type="scientific">Lysinibacillus macroides</name>
    <dbReference type="NCBI Taxonomy" id="33935"/>
    <lineage>
        <taxon>Bacteria</taxon>
        <taxon>Bacillati</taxon>
        <taxon>Bacillota</taxon>
        <taxon>Bacilli</taxon>
        <taxon>Bacillales</taxon>
        <taxon>Bacillaceae</taxon>
        <taxon>Lysinibacillus</taxon>
    </lineage>
</organism>
<keyword evidence="3" id="KW-1185">Reference proteome</keyword>
<evidence type="ECO:0000313" key="3">
    <source>
        <dbReference type="Proteomes" id="UP000037977"/>
    </source>
</evidence>
<feature type="transmembrane region" description="Helical" evidence="1">
    <location>
        <begin position="31"/>
        <end position="51"/>
    </location>
</feature>
<dbReference type="EMBL" id="LGCI01000005">
    <property type="protein sequence ID" value="KOY83083.1"/>
    <property type="molecule type" value="Genomic_DNA"/>
</dbReference>
<protein>
    <submittedName>
        <fullName evidence="2">Uncharacterized protein</fullName>
    </submittedName>
</protein>